<evidence type="ECO:0000256" key="6">
    <source>
        <dbReference type="ARBA" id="ARBA00023002"/>
    </source>
</evidence>
<evidence type="ECO:0000256" key="3">
    <source>
        <dbReference type="ARBA" id="ARBA00022630"/>
    </source>
</evidence>
<proteinExistence type="inferred from homology"/>
<dbReference type="AlphaFoldDB" id="A0A914C5F0"/>
<evidence type="ECO:0000256" key="4">
    <source>
        <dbReference type="ARBA" id="ARBA00022827"/>
    </source>
</evidence>
<keyword evidence="9" id="KW-1185">Reference proteome</keyword>
<evidence type="ECO:0000256" key="1">
    <source>
        <dbReference type="ARBA" id="ARBA00001974"/>
    </source>
</evidence>
<keyword evidence="5" id="KW-0521">NADP</keyword>
<accession>A0A914C5F0</accession>
<protein>
    <recommendedName>
        <fullName evidence="8">Flavin-containing monooxygenase</fullName>
        <ecNumber evidence="8">1.-.-.-</ecNumber>
    </recommendedName>
</protein>
<name>A0A914C5F0_9BILA</name>
<keyword evidence="7 8" id="KW-0503">Monooxygenase</keyword>
<dbReference type="InterPro" id="IPR000960">
    <property type="entry name" value="Flavin_mOase"/>
</dbReference>
<comment type="similarity">
    <text evidence="2 8">Belongs to the FMO family.</text>
</comment>
<evidence type="ECO:0000256" key="7">
    <source>
        <dbReference type="ARBA" id="ARBA00023033"/>
    </source>
</evidence>
<dbReference type="GO" id="GO:0050661">
    <property type="term" value="F:NADP binding"/>
    <property type="evidence" value="ECO:0007669"/>
    <property type="project" value="InterPro"/>
</dbReference>
<dbReference type="PRINTS" id="PR00370">
    <property type="entry name" value="FMOXYGENASE"/>
</dbReference>
<dbReference type="Proteomes" id="UP000887540">
    <property type="component" value="Unplaced"/>
</dbReference>
<organism evidence="9 10">
    <name type="scientific">Acrobeloides nanus</name>
    <dbReference type="NCBI Taxonomy" id="290746"/>
    <lineage>
        <taxon>Eukaryota</taxon>
        <taxon>Metazoa</taxon>
        <taxon>Ecdysozoa</taxon>
        <taxon>Nematoda</taxon>
        <taxon>Chromadorea</taxon>
        <taxon>Rhabditida</taxon>
        <taxon>Tylenchina</taxon>
        <taxon>Cephalobomorpha</taxon>
        <taxon>Cephaloboidea</taxon>
        <taxon>Cephalobidae</taxon>
        <taxon>Acrobeloides</taxon>
    </lineage>
</organism>
<evidence type="ECO:0000256" key="5">
    <source>
        <dbReference type="ARBA" id="ARBA00022857"/>
    </source>
</evidence>
<dbReference type="EC" id="1.-.-.-" evidence="8"/>
<dbReference type="InterPro" id="IPR050346">
    <property type="entry name" value="FMO-like"/>
</dbReference>
<dbReference type="Pfam" id="PF00743">
    <property type="entry name" value="FMO-like"/>
    <property type="match status" value="2"/>
</dbReference>
<dbReference type="PANTHER" id="PTHR23023">
    <property type="entry name" value="DIMETHYLANILINE MONOOXYGENASE"/>
    <property type="match status" value="1"/>
</dbReference>
<keyword evidence="3 8" id="KW-0285">Flavoprotein</keyword>
<dbReference type="WBParaSite" id="ACRNAN_Path_314.g1217.t1">
    <property type="protein sequence ID" value="ACRNAN_Path_314.g1217.t1"/>
    <property type="gene ID" value="ACRNAN_Path_314.g1217"/>
</dbReference>
<reference evidence="10" key="1">
    <citation type="submission" date="2022-11" db="UniProtKB">
        <authorList>
            <consortium name="WormBaseParasite"/>
        </authorList>
    </citation>
    <scope>IDENTIFICATION</scope>
</reference>
<keyword evidence="6 8" id="KW-0560">Oxidoreductase</keyword>
<dbReference type="InterPro" id="IPR020946">
    <property type="entry name" value="Flavin_mOase-like"/>
</dbReference>
<evidence type="ECO:0000313" key="10">
    <source>
        <dbReference type="WBParaSite" id="ACRNAN_Path_314.g1217.t1"/>
    </source>
</evidence>
<comment type="cofactor">
    <cofactor evidence="1 8">
        <name>FAD</name>
        <dbReference type="ChEBI" id="CHEBI:57692"/>
    </cofactor>
</comment>
<dbReference type="SUPFAM" id="SSF51905">
    <property type="entry name" value="FAD/NAD(P)-binding domain"/>
    <property type="match status" value="1"/>
</dbReference>
<evidence type="ECO:0000256" key="8">
    <source>
        <dbReference type="RuleBase" id="RU361177"/>
    </source>
</evidence>
<dbReference type="FunFam" id="3.50.50.60:FF:000138">
    <property type="entry name" value="Flavin-containing monooxygenase"/>
    <property type="match status" value="1"/>
</dbReference>
<dbReference type="InterPro" id="IPR036188">
    <property type="entry name" value="FAD/NAD-bd_sf"/>
</dbReference>
<dbReference type="Gene3D" id="3.50.50.60">
    <property type="entry name" value="FAD/NAD(P)-binding domain"/>
    <property type="match status" value="2"/>
</dbReference>
<evidence type="ECO:0000256" key="2">
    <source>
        <dbReference type="ARBA" id="ARBA00009183"/>
    </source>
</evidence>
<sequence length="353" mass="40447">MKHVGIIGAGASGLYAAKECLKSGHSVTIFEQSNEVGGVWFYTPEINVHSSMYEKLCTNGPKETMGFIVQTLMDKNKNGRSFLPQEKVLELLREFAGPVKENIRFNHKVINVNRRDTHWEVEAKTPNQTIQTYNFDVLFVCTGHYFKESVPKFVEKYKKHWIHARNYRKAIDFTDQTVVVVGGGLSGLDIAPQIYKFAKKVHILHVDPNLDQSILPQNVVIHPKLVDMNNGTLYLADGSTLSDIDTVIFCTGYSYSFPFFENSNPRIIELLHNDKIISPLFEHVAHVDFLDNLFFIGMNNIAAFFLMIEYHVKFAMALMEGKAIGVDMEKVKHFEEERFRIVDDSFEFEEHVE</sequence>
<dbReference type="GO" id="GO:0004499">
    <property type="term" value="F:N,N-dimethylaniline monooxygenase activity"/>
    <property type="evidence" value="ECO:0007669"/>
    <property type="project" value="InterPro"/>
</dbReference>
<evidence type="ECO:0000313" key="9">
    <source>
        <dbReference type="Proteomes" id="UP000887540"/>
    </source>
</evidence>
<dbReference type="GO" id="GO:0050660">
    <property type="term" value="F:flavin adenine dinucleotide binding"/>
    <property type="evidence" value="ECO:0007669"/>
    <property type="project" value="InterPro"/>
</dbReference>
<keyword evidence="4 8" id="KW-0274">FAD</keyword>